<dbReference type="GO" id="GO:0008360">
    <property type="term" value="P:regulation of cell shape"/>
    <property type="evidence" value="ECO:0007669"/>
    <property type="project" value="UniProtKB-KW"/>
</dbReference>
<evidence type="ECO:0000256" key="2">
    <source>
        <dbReference type="ARBA" id="ARBA00013855"/>
    </source>
</evidence>
<evidence type="ECO:0000256" key="1">
    <source>
        <dbReference type="ARBA" id="ARBA00009369"/>
    </source>
</evidence>
<dbReference type="PANTHER" id="PTHR34138">
    <property type="entry name" value="CELL SHAPE-DETERMINING PROTEIN MREC"/>
    <property type="match status" value="1"/>
</dbReference>
<evidence type="ECO:0000313" key="9">
    <source>
        <dbReference type="EMBL" id="QBI18662.1"/>
    </source>
</evidence>
<gene>
    <name evidence="9" type="primary">mreC</name>
    <name evidence="9" type="ORF">ER308_03205</name>
</gene>
<dbReference type="InterPro" id="IPR055342">
    <property type="entry name" value="MreC_beta-barrel_core"/>
</dbReference>
<dbReference type="PIRSF" id="PIRSF038471">
    <property type="entry name" value="MreC"/>
    <property type="match status" value="1"/>
</dbReference>
<keyword evidence="10" id="KW-1185">Reference proteome</keyword>
<comment type="similarity">
    <text evidence="1 5">Belongs to the MreC family.</text>
</comment>
<accession>A0A411YBX5</accession>
<dbReference type="InterPro" id="IPR042175">
    <property type="entry name" value="Cell/Rod_MreC_2"/>
</dbReference>
<dbReference type="OrthoDB" id="5196068at2"/>
<dbReference type="Proteomes" id="UP000291469">
    <property type="component" value="Chromosome"/>
</dbReference>
<keyword evidence="3 5" id="KW-0133">Cell shape</keyword>
<feature type="region of interest" description="Disordered" evidence="7">
    <location>
        <begin position="224"/>
        <end position="246"/>
    </location>
</feature>
<feature type="coiled-coil region" evidence="6">
    <location>
        <begin position="69"/>
        <end position="116"/>
    </location>
</feature>
<feature type="region of interest" description="Disordered" evidence="7">
    <location>
        <begin position="273"/>
        <end position="325"/>
    </location>
</feature>
<protein>
    <recommendedName>
        <fullName evidence="2 5">Cell shape-determining protein MreC</fullName>
    </recommendedName>
    <alternativeName>
        <fullName evidence="4 5">Cell shape protein MreC</fullName>
    </alternativeName>
</protein>
<dbReference type="PANTHER" id="PTHR34138:SF1">
    <property type="entry name" value="CELL SHAPE-DETERMINING PROTEIN MREC"/>
    <property type="match status" value="1"/>
</dbReference>
<evidence type="ECO:0000256" key="3">
    <source>
        <dbReference type="ARBA" id="ARBA00022960"/>
    </source>
</evidence>
<feature type="domain" description="Rod shape-determining protein MreC beta-barrel core" evidence="8">
    <location>
        <begin position="122"/>
        <end position="268"/>
    </location>
</feature>
<keyword evidence="6" id="KW-0175">Coiled coil</keyword>
<proteinExistence type="inferred from homology"/>
<evidence type="ECO:0000259" key="8">
    <source>
        <dbReference type="Pfam" id="PF04085"/>
    </source>
</evidence>
<dbReference type="Gene3D" id="2.40.10.350">
    <property type="entry name" value="Rod shape-determining protein MreC, domain 2"/>
    <property type="match status" value="1"/>
</dbReference>
<dbReference type="KEGG" id="erz:ER308_03205"/>
<dbReference type="NCBIfam" id="TIGR00219">
    <property type="entry name" value="mreC"/>
    <property type="match status" value="1"/>
</dbReference>
<dbReference type="EMBL" id="CP036402">
    <property type="protein sequence ID" value="QBI18662.1"/>
    <property type="molecule type" value="Genomic_DNA"/>
</dbReference>
<dbReference type="AlphaFoldDB" id="A0A411YBX5"/>
<comment type="function">
    <text evidence="5">Involved in formation and maintenance of cell shape.</text>
</comment>
<evidence type="ECO:0000256" key="5">
    <source>
        <dbReference type="PIRNR" id="PIRNR038471"/>
    </source>
</evidence>
<reference evidence="9 10" key="1">
    <citation type="submission" date="2019-01" db="EMBL/GenBank/DDBJ databases">
        <title>Egibacter rhizosphaerae EGI 80759T.</title>
        <authorList>
            <person name="Chen D.-D."/>
            <person name="Tian Y."/>
            <person name="Jiao J.-Y."/>
            <person name="Zhang X.-T."/>
            <person name="Zhang Y.-G."/>
            <person name="Zhang Y."/>
            <person name="Xiao M."/>
            <person name="Shu W.-S."/>
            <person name="Li W.-J."/>
        </authorList>
    </citation>
    <scope>NUCLEOTIDE SEQUENCE [LARGE SCALE GENOMIC DNA]</scope>
    <source>
        <strain evidence="9 10">EGI 80759</strain>
    </source>
</reference>
<name>A0A411YBX5_9ACTN</name>
<evidence type="ECO:0000256" key="4">
    <source>
        <dbReference type="ARBA" id="ARBA00032089"/>
    </source>
</evidence>
<evidence type="ECO:0000256" key="7">
    <source>
        <dbReference type="SAM" id="MobiDB-lite"/>
    </source>
</evidence>
<evidence type="ECO:0000256" key="6">
    <source>
        <dbReference type="SAM" id="Coils"/>
    </source>
</evidence>
<dbReference type="GO" id="GO:0005886">
    <property type="term" value="C:plasma membrane"/>
    <property type="evidence" value="ECO:0007669"/>
    <property type="project" value="TreeGrafter"/>
</dbReference>
<dbReference type="Pfam" id="PF04085">
    <property type="entry name" value="MreC"/>
    <property type="match status" value="1"/>
</dbReference>
<dbReference type="InterPro" id="IPR042177">
    <property type="entry name" value="Cell/Rod_1"/>
</dbReference>
<evidence type="ECO:0000313" key="10">
    <source>
        <dbReference type="Proteomes" id="UP000291469"/>
    </source>
</evidence>
<organism evidence="9 10">
    <name type="scientific">Egibacter rhizosphaerae</name>
    <dbReference type="NCBI Taxonomy" id="1670831"/>
    <lineage>
        <taxon>Bacteria</taxon>
        <taxon>Bacillati</taxon>
        <taxon>Actinomycetota</taxon>
        <taxon>Nitriliruptoria</taxon>
        <taxon>Egibacterales</taxon>
        <taxon>Egibacteraceae</taxon>
        <taxon>Egibacter</taxon>
    </lineage>
</organism>
<sequence>MPERRRSRTLLAVLTLVALLLITFDYRQGDSGPIAEAQRGALVAFAPLQEGFSQALRPVGAVLSAVGDLGSMRAENVRLQQEVEQLEEQLPSVADLERENRELREQLEMRERYELETVAAEVIGEPPGEQGHSIIVDRGADQGIASGMATVSTRGLIGKVTEVTPEYARIELLTSPNARYAVRVAESGETALLRGQGAQPFQLELLDPEADAPQGSEVVTRTFQTSTIPDGLPVGEVSSPDEADVTSPRFHQVRPFVDFRRLSTVQIVLDAETAPGRFDPSDIVDSPESSAPDPPDLEEEDDEDDDEEGEDGDDEDNDDEDNDDG</sequence>
<dbReference type="Gene3D" id="2.40.10.340">
    <property type="entry name" value="Rod shape-determining protein MreC, domain 1"/>
    <property type="match status" value="1"/>
</dbReference>
<dbReference type="InterPro" id="IPR007221">
    <property type="entry name" value="MreC"/>
</dbReference>
<feature type="compositionally biased region" description="Acidic residues" evidence="7">
    <location>
        <begin position="295"/>
        <end position="325"/>
    </location>
</feature>